<dbReference type="EMBL" id="VMRY01000056">
    <property type="protein sequence ID" value="TVT53461.1"/>
    <property type="molecule type" value="Genomic_DNA"/>
</dbReference>
<comment type="caution">
    <text evidence="2">The sequence shown here is derived from an EMBL/GenBank/DDBJ whole genome shotgun (WGS) entry which is preliminary data.</text>
</comment>
<keyword evidence="1" id="KW-0472">Membrane</keyword>
<dbReference type="NCBIfam" id="TIGR02532">
    <property type="entry name" value="IV_pilin_GFxxxE"/>
    <property type="match status" value="1"/>
</dbReference>
<dbReference type="Pfam" id="PF07963">
    <property type="entry name" value="N_methyl"/>
    <property type="match status" value="1"/>
</dbReference>
<keyword evidence="1" id="KW-0812">Transmembrane</keyword>
<dbReference type="AlphaFoldDB" id="A0A558CXF6"/>
<dbReference type="SUPFAM" id="SSF54523">
    <property type="entry name" value="Pili subunits"/>
    <property type="match status" value="1"/>
</dbReference>
<gene>
    <name evidence="2" type="ORF">FHK82_11925</name>
</gene>
<proteinExistence type="predicted"/>
<dbReference type="Proteomes" id="UP000317355">
    <property type="component" value="Unassembled WGS sequence"/>
</dbReference>
<feature type="transmembrane region" description="Helical" evidence="1">
    <location>
        <begin position="53"/>
        <end position="73"/>
    </location>
</feature>
<evidence type="ECO:0000313" key="2">
    <source>
        <dbReference type="EMBL" id="TVT53461.1"/>
    </source>
</evidence>
<accession>A0A558CXF6</accession>
<protein>
    <submittedName>
        <fullName evidence="2">Prepilin-type N-terminal cleavage/methylation domain-containing protein</fullName>
    </submittedName>
</protein>
<dbReference type="InterPro" id="IPR012902">
    <property type="entry name" value="N_methyl_site"/>
</dbReference>
<dbReference type="Gene3D" id="3.30.700.10">
    <property type="entry name" value="Glycoprotein, Type 4 Pilin"/>
    <property type="match status" value="1"/>
</dbReference>
<name>A0A558CXF6_9GAMM</name>
<organism evidence="2 3">
    <name type="scientific">Sedimenticola thiotaurini</name>
    <dbReference type="NCBI Taxonomy" id="1543721"/>
    <lineage>
        <taxon>Bacteria</taxon>
        <taxon>Pseudomonadati</taxon>
        <taxon>Pseudomonadota</taxon>
        <taxon>Gammaproteobacteria</taxon>
        <taxon>Chromatiales</taxon>
        <taxon>Sedimenticolaceae</taxon>
        <taxon>Sedimenticola</taxon>
    </lineage>
</organism>
<evidence type="ECO:0000313" key="3">
    <source>
        <dbReference type="Proteomes" id="UP000317355"/>
    </source>
</evidence>
<dbReference type="PROSITE" id="PS00409">
    <property type="entry name" value="PROKAR_NTER_METHYL"/>
    <property type="match status" value="1"/>
</dbReference>
<dbReference type="InterPro" id="IPR045584">
    <property type="entry name" value="Pilin-like"/>
</dbReference>
<keyword evidence="1" id="KW-1133">Transmembrane helix</keyword>
<reference evidence="2 3" key="1">
    <citation type="submission" date="2019-07" db="EMBL/GenBank/DDBJ databases">
        <title>The pathways for chlorine oxyanion respiration interact through the shared metabolite chlorate.</title>
        <authorList>
            <person name="Barnum T.P."/>
            <person name="Cheng Y."/>
            <person name="Hill K.A."/>
            <person name="Lucas L.N."/>
            <person name="Carlson H.K."/>
            <person name="Coates J.D."/>
        </authorList>
    </citation>
    <scope>NUCLEOTIDE SEQUENCE [LARGE SCALE GENOMIC DNA]</scope>
    <source>
        <strain evidence="2">BK-3</strain>
    </source>
</reference>
<evidence type="ECO:0000256" key="1">
    <source>
        <dbReference type="SAM" id="Phobius"/>
    </source>
</evidence>
<sequence length="200" mass="21656">MRMHTVMQTANEQTKRAPIGRPFLSLYRRVGVRSDSGPITFGAYAFRHNQSGFTLIELVVVLLLIGVLMAVGMPRFFNQLTFLEWGFSDEVAEALRFSQKMAVATGCDTQMAITANSYQMNQRVNCNSGTFTQSVQVPGGGTTGYAGTAPNGVTLTAINIYFDSLGRPRNSATNALLTASTAITIGSRSVTIEPETGYVH</sequence>